<dbReference type="GO" id="GO:0005886">
    <property type="term" value="C:plasma membrane"/>
    <property type="evidence" value="ECO:0007669"/>
    <property type="project" value="TreeGrafter"/>
</dbReference>
<dbReference type="GO" id="GO:0016491">
    <property type="term" value="F:oxidoreductase activity"/>
    <property type="evidence" value="ECO:0007669"/>
    <property type="project" value="UniProtKB-KW"/>
</dbReference>
<evidence type="ECO:0000256" key="2">
    <source>
        <dbReference type="ARBA" id="ARBA00022723"/>
    </source>
</evidence>
<reference evidence="7 8" key="1">
    <citation type="submission" date="2015-11" db="EMBL/GenBank/DDBJ databases">
        <title>Description and complete genome sequence of a novel strain predominating in hypersaline microbial mats and representing a new family of the Bacteriodetes phylum.</title>
        <authorList>
            <person name="Spring S."/>
            <person name="Bunk B."/>
            <person name="Sproer C."/>
            <person name="Klenk H.-P."/>
        </authorList>
    </citation>
    <scope>NUCLEOTIDE SEQUENCE [LARGE SCALE GENOMIC DNA]</scope>
    <source>
        <strain evidence="7 8">L21-Spi-D4</strain>
    </source>
</reference>
<organism evidence="7 8">
    <name type="scientific">Salinivirga cyanobacteriivorans</name>
    <dbReference type="NCBI Taxonomy" id="1307839"/>
    <lineage>
        <taxon>Bacteria</taxon>
        <taxon>Pseudomonadati</taxon>
        <taxon>Bacteroidota</taxon>
        <taxon>Bacteroidia</taxon>
        <taxon>Bacteroidales</taxon>
        <taxon>Salinivirgaceae</taxon>
        <taxon>Salinivirga</taxon>
    </lineage>
</organism>
<dbReference type="OrthoDB" id="9794954at2"/>
<evidence type="ECO:0000259" key="6">
    <source>
        <dbReference type="Pfam" id="PF02754"/>
    </source>
</evidence>
<dbReference type="EMBL" id="CP013118">
    <property type="protein sequence ID" value="ALO16227.1"/>
    <property type="molecule type" value="Genomic_DNA"/>
</dbReference>
<dbReference type="GO" id="GO:0046872">
    <property type="term" value="F:metal ion binding"/>
    <property type="evidence" value="ECO:0007669"/>
    <property type="project" value="UniProtKB-KW"/>
</dbReference>
<keyword evidence="8" id="KW-1185">Reference proteome</keyword>
<evidence type="ECO:0000256" key="5">
    <source>
        <dbReference type="ARBA" id="ARBA00023014"/>
    </source>
</evidence>
<evidence type="ECO:0000313" key="7">
    <source>
        <dbReference type="EMBL" id="ALO16227.1"/>
    </source>
</evidence>
<dbReference type="Proteomes" id="UP000064893">
    <property type="component" value="Chromosome"/>
</dbReference>
<dbReference type="RefSeq" id="WP_057953619.1">
    <property type="nucleotide sequence ID" value="NZ_CP013118.1"/>
</dbReference>
<dbReference type="Pfam" id="PF02754">
    <property type="entry name" value="CCG"/>
    <property type="match status" value="2"/>
</dbReference>
<evidence type="ECO:0000256" key="4">
    <source>
        <dbReference type="ARBA" id="ARBA00023004"/>
    </source>
</evidence>
<evidence type="ECO:0000313" key="8">
    <source>
        <dbReference type="Proteomes" id="UP000064893"/>
    </source>
</evidence>
<gene>
    <name evidence="7" type="ORF">L21SP5_02604</name>
</gene>
<dbReference type="GO" id="GO:0051539">
    <property type="term" value="F:4 iron, 4 sulfur cluster binding"/>
    <property type="evidence" value="ECO:0007669"/>
    <property type="project" value="UniProtKB-KW"/>
</dbReference>
<keyword evidence="2" id="KW-0479">Metal-binding</keyword>
<accession>A0A0S2I1H7</accession>
<evidence type="ECO:0000256" key="3">
    <source>
        <dbReference type="ARBA" id="ARBA00023002"/>
    </source>
</evidence>
<name>A0A0S2I1H7_9BACT</name>
<evidence type="ECO:0000256" key="1">
    <source>
        <dbReference type="ARBA" id="ARBA00022485"/>
    </source>
</evidence>
<feature type="domain" description="Cysteine-rich" evidence="6">
    <location>
        <begin position="150"/>
        <end position="237"/>
    </location>
</feature>
<keyword evidence="3" id="KW-0560">Oxidoreductase</keyword>
<sequence>MTEQKKIDIPIMADLHSKGKKPEYLFWVGCAGAYDDRYKKVTRAFAKILTYFDVDYAVLGTEETCTGDPARRAGNEMLFQMQAMQVIETFKNYDIKKIITICPHCFNTFKNEYPDFGGNYEVIHHTRFINQLLEAHPGKVNADILKKYNIAYHDPCYLGRANGEYDAPREVISKVASKTLEIDPHKSNALCCGAGGAQMFKEAEPGDREVYDMRTEQALATGADVVATACPFCMTMITDGLKLQKKEDKVKNYDIAELVAMALGI</sequence>
<dbReference type="PATRIC" id="fig|1307839.3.peg.2734"/>
<feature type="domain" description="Cysteine-rich" evidence="6">
    <location>
        <begin position="24"/>
        <end position="110"/>
    </location>
</feature>
<keyword evidence="4" id="KW-0408">Iron</keyword>
<dbReference type="STRING" id="1307839.L21SP5_02604"/>
<proteinExistence type="predicted"/>
<keyword evidence="5" id="KW-0411">Iron-sulfur</keyword>
<protein>
    <submittedName>
        <fullName evidence="7">Succinate dehydrogenase/fumarate reductase iron-sulfur subunit</fullName>
    </submittedName>
</protein>
<dbReference type="KEGG" id="blq:L21SP5_02604"/>
<dbReference type="InterPro" id="IPR004017">
    <property type="entry name" value="Cys_rich_dom"/>
</dbReference>
<keyword evidence="1" id="KW-0004">4Fe-4S</keyword>
<dbReference type="InterPro" id="IPR051460">
    <property type="entry name" value="HdrC_iron-sulfur_subunit"/>
</dbReference>
<dbReference type="PANTHER" id="PTHR43255">
    <property type="entry name" value="IRON-SULFUR-BINDING OXIDOREDUCTASE FADF-RELATED-RELATED"/>
    <property type="match status" value="1"/>
</dbReference>
<dbReference type="PANTHER" id="PTHR43255:SF1">
    <property type="entry name" value="IRON-SULFUR-BINDING OXIDOREDUCTASE FADF-RELATED"/>
    <property type="match status" value="1"/>
</dbReference>
<dbReference type="AlphaFoldDB" id="A0A0S2I1H7"/>